<evidence type="ECO:0000313" key="4">
    <source>
        <dbReference type="EMBL" id="MBL0420944.1"/>
    </source>
</evidence>
<dbReference type="PANTHER" id="PTHR44858">
    <property type="entry name" value="TETRATRICOPEPTIDE REPEAT PROTEIN 6"/>
    <property type="match status" value="1"/>
</dbReference>
<dbReference type="SUPFAM" id="SSF53756">
    <property type="entry name" value="UDP-Glycosyltransferase/glycogen phosphorylase"/>
    <property type="match status" value="1"/>
</dbReference>
<dbReference type="Proteomes" id="UP000613011">
    <property type="component" value="Unassembled WGS sequence"/>
</dbReference>
<dbReference type="PROSITE" id="PS50293">
    <property type="entry name" value="TPR_REGION"/>
    <property type="match status" value="1"/>
</dbReference>
<dbReference type="Pfam" id="PF01075">
    <property type="entry name" value="Glyco_transf_9"/>
    <property type="match status" value="1"/>
</dbReference>
<dbReference type="Pfam" id="PF13432">
    <property type="entry name" value="TPR_16"/>
    <property type="match status" value="2"/>
</dbReference>
<keyword evidence="1" id="KW-0677">Repeat</keyword>
<organism evidence="4 5">
    <name type="scientific">Ramlibacter aurantiacus</name>
    <dbReference type="NCBI Taxonomy" id="2801330"/>
    <lineage>
        <taxon>Bacteria</taxon>
        <taxon>Pseudomonadati</taxon>
        <taxon>Pseudomonadota</taxon>
        <taxon>Betaproteobacteria</taxon>
        <taxon>Burkholderiales</taxon>
        <taxon>Comamonadaceae</taxon>
        <taxon>Ramlibacter</taxon>
    </lineage>
</organism>
<dbReference type="PANTHER" id="PTHR44858:SF1">
    <property type="entry name" value="UDP-N-ACETYLGLUCOSAMINE--PEPTIDE N-ACETYLGLUCOSAMINYLTRANSFERASE SPINDLY-RELATED"/>
    <property type="match status" value="1"/>
</dbReference>
<accession>A0A936ZUR2</accession>
<reference evidence="4" key="1">
    <citation type="submission" date="2021-01" db="EMBL/GenBank/DDBJ databases">
        <title>Ramlibacter sp. strain AW1 16S ribosomal RNA gene Genome sequencing and assembly.</title>
        <authorList>
            <person name="Kang M."/>
        </authorList>
    </citation>
    <scope>NUCLEOTIDE SEQUENCE</scope>
    <source>
        <strain evidence="4">AW1</strain>
    </source>
</reference>
<dbReference type="Gene3D" id="3.40.50.2000">
    <property type="entry name" value="Glycogen Phosphorylase B"/>
    <property type="match status" value="1"/>
</dbReference>
<dbReference type="SMART" id="SM00028">
    <property type="entry name" value="TPR"/>
    <property type="match status" value="5"/>
</dbReference>
<dbReference type="InterPro" id="IPR019734">
    <property type="entry name" value="TPR_rpt"/>
</dbReference>
<comment type="caution">
    <text evidence="4">The sequence shown here is derived from an EMBL/GenBank/DDBJ whole genome shotgun (WGS) entry which is preliminary data.</text>
</comment>
<dbReference type="InterPro" id="IPR002201">
    <property type="entry name" value="Glyco_trans_9"/>
</dbReference>
<dbReference type="AlphaFoldDB" id="A0A936ZUR2"/>
<evidence type="ECO:0000256" key="1">
    <source>
        <dbReference type="ARBA" id="ARBA00022737"/>
    </source>
</evidence>
<dbReference type="Pfam" id="PF14559">
    <property type="entry name" value="TPR_19"/>
    <property type="match status" value="1"/>
</dbReference>
<protein>
    <submittedName>
        <fullName evidence="4">Glycosyltransferase family protein</fullName>
    </submittedName>
</protein>
<dbReference type="InterPro" id="IPR011990">
    <property type="entry name" value="TPR-like_helical_dom_sf"/>
</dbReference>
<dbReference type="GO" id="GO:0016757">
    <property type="term" value="F:glycosyltransferase activity"/>
    <property type="evidence" value="ECO:0007669"/>
    <property type="project" value="InterPro"/>
</dbReference>
<feature type="repeat" description="TPR" evidence="3">
    <location>
        <begin position="109"/>
        <end position="142"/>
    </location>
</feature>
<dbReference type="PROSITE" id="PS50005">
    <property type="entry name" value="TPR"/>
    <property type="match status" value="2"/>
</dbReference>
<evidence type="ECO:0000313" key="5">
    <source>
        <dbReference type="Proteomes" id="UP000613011"/>
    </source>
</evidence>
<keyword evidence="2 3" id="KW-0802">TPR repeat</keyword>
<dbReference type="Gene3D" id="1.25.40.10">
    <property type="entry name" value="Tetratricopeptide repeat domain"/>
    <property type="match status" value="2"/>
</dbReference>
<sequence length="527" mass="57958">MVKDPIAVMQLLAQAVAAHAAGDLQEARSGYGRVLEVDPEHLDALRLLAGVQADQGDVDEAIAATQEVLRLHDHAKDHEFMSSLLTAARRRAEALAHIERSIELDAGVASAHCQRGTLLVHAGRLQEAMASFEQALHTEPGHIDSLVGRGLAYERLNRLDEAVASHERAIELDPDGVAPLAGRARLHQLMGEFGQALRLYDQVIERGSGKDRAAARYGKACTLLALGDYAQGWPLYEHRWDTLPRRKLPSARWTGQESLEGRTLLLYADQGLGDTLMNARFAADLAQAGAQVVMEVQPSLVPLLQGQCGIAQVRPLGGQPPPHDFNCPLFSLPAALRLRLDTVPARAGYLRADPARKAQWARRLGPRTQPRVGLAWSGYGGHSQDHRRSIPFAQFASALPAGWDYVSLQAHARPHECQAVESFAPMRRFESELTDFAETAALVSQLDLVVTVDTSVAHLAGALGVPNWILLHHPPDYRWLATGEWCPWYARSKLLRQGPDQSWPPVLQRVRRDLERWVMAGDLVLAT</sequence>
<dbReference type="EMBL" id="JAEQNA010000003">
    <property type="protein sequence ID" value="MBL0420944.1"/>
    <property type="molecule type" value="Genomic_DNA"/>
</dbReference>
<evidence type="ECO:0000256" key="2">
    <source>
        <dbReference type="ARBA" id="ARBA00022803"/>
    </source>
</evidence>
<dbReference type="SUPFAM" id="SSF48452">
    <property type="entry name" value="TPR-like"/>
    <property type="match status" value="1"/>
</dbReference>
<feature type="repeat" description="TPR" evidence="3">
    <location>
        <begin position="143"/>
        <end position="176"/>
    </location>
</feature>
<dbReference type="InterPro" id="IPR050498">
    <property type="entry name" value="Ycf3"/>
</dbReference>
<gene>
    <name evidence="4" type="ORF">JI739_11355</name>
</gene>
<name>A0A936ZUR2_9BURK</name>
<proteinExistence type="predicted"/>
<keyword evidence="5" id="KW-1185">Reference proteome</keyword>
<evidence type="ECO:0000256" key="3">
    <source>
        <dbReference type="PROSITE-ProRule" id="PRU00339"/>
    </source>
</evidence>